<reference evidence="2 3" key="1">
    <citation type="submission" date="2024-01" db="EMBL/GenBank/DDBJ databases">
        <title>Complete genome of Cladobotryum mycophilum ATHUM6906.</title>
        <authorList>
            <person name="Christinaki A.C."/>
            <person name="Myridakis A.I."/>
            <person name="Kouvelis V.N."/>
        </authorList>
    </citation>
    <scope>NUCLEOTIDE SEQUENCE [LARGE SCALE GENOMIC DNA]</scope>
    <source>
        <strain evidence="2 3">ATHUM6906</strain>
    </source>
</reference>
<dbReference type="Gene3D" id="2.60.120.560">
    <property type="entry name" value="Exo-inulinase, domain 1"/>
    <property type="match status" value="1"/>
</dbReference>
<feature type="domain" description="3-keto-alpha-glucoside-1,2-lyase/3-keto-2-hydroxy-glucal hydratase" evidence="1">
    <location>
        <begin position="3"/>
        <end position="153"/>
    </location>
</feature>
<evidence type="ECO:0000313" key="2">
    <source>
        <dbReference type="EMBL" id="KAK5996065.1"/>
    </source>
</evidence>
<gene>
    <name evidence="2" type="ORF">PT974_04492</name>
</gene>
<dbReference type="Proteomes" id="UP001338125">
    <property type="component" value="Unassembled WGS sequence"/>
</dbReference>
<protein>
    <recommendedName>
        <fullName evidence="1">3-keto-alpha-glucoside-1,2-lyase/3-keto-2-hydroxy-glucal hydratase domain-containing protein</fullName>
    </recommendedName>
</protein>
<evidence type="ECO:0000313" key="3">
    <source>
        <dbReference type="Proteomes" id="UP001338125"/>
    </source>
</evidence>
<organism evidence="2 3">
    <name type="scientific">Cladobotryum mycophilum</name>
    <dbReference type="NCBI Taxonomy" id="491253"/>
    <lineage>
        <taxon>Eukaryota</taxon>
        <taxon>Fungi</taxon>
        <taxon>Dikarya</taxon>
        <taxon>Ascomycota</taxon>
        <taxon>Pezizomycotina</taxon>
        <taxon>Sordariomycetes</taxon>
        <taxon>Hypocreomycetidae</taxon>
        <taxon>Hypocreales</taxon>
        <taxon>Hypocreaceae</taxon>
        <taxon>Cladobotryum</taxon>
    </lineage>
</organism>
<name>A0ABR0SWB8_9HYPO</name>
<comment type="caution">
    <text evidence="2">The sequence shown here is derived from an EMBL/GenBank/DDBJ whole genome shotgun (WGS) entry which is preliminary data.</text>
</comment>
<proteinExistence type="predicted"/>
<sequence>MVGWAIADGGFDGRNGVMTVPKVHSAKAVLSTAFKNFAFDVDIKLTSSDGNAGVIFRASNLHDGADSYQGYYVGIQRGQVTLGRAQNNWTELRNAKMDIQANRAYHMRVIASGNTLTVYVDDMNRPQITVSDGTFSAGMVGARVFEAGAVYDNFEIVPQQS</sequence>
<dbReference type="Pfam" id="PF06439">
    <property type="entry name" value="3keto-disac_hyd"/>
    <property type="match status" value="1"/>
</dbReference>
<dbReference type="SUPFAM" id="SSF49899">
    <property type="entry name" value="Concanavalin A-like lectins/glucanases"/>
    <property type="match status" value="1"/>
</dbReference>
<dbReference type="EMBL" id="JAVFKD010000004">
    <property type="protein sequence ID" value="KAK5996065.1"/>
    <property type="molecule type" value="Genomic_DNA"/>
</dbReference>
<evidence type="ECO:0000259" key="1">
    <source>
        <dbReference type="Pfam" id="PF06439"/>
    </source>
</evidence>
<dbReference type="InterPro" id="IPR010496">
    <property type="entry name" value="AL/BT2_dom"/>
</dbReference>
<keyword evidence="3" id="KW-1185">Reference proteome</keyword>
<dbReference type="InterPro" id="IPR013320">
    <property type="entry name" value="ConA-like_dom_sf"/>
</dbReference>
<accession>A0ABR0SWB8</accession>